<evidence type="ECO:0000256" key="5">
    <source>
        <dbReference type="HAMAP-Rule" id="MF_01109"/>
    </source>
</evidence>
<dbReference type="PRINTS" id="PR00102">
    <property type="entry name" value="OTCASE"/>
</dbReference>
<dbReference type="NCBIfam" id="NF001986">
    <property type="entry name" value="PRK00779.1"/>
    <property type="match status" value="1"/>
</dbReference>
<feature type="binding site" evidence="5">
    <location>
        <position position="289"/>
    </location>
    <ligand>
        <name>carbamoyl phosphate</name>
        <dbReference type="ChEBI" id="CHEBI:58228"/>
    </ligand>
</feature>
<dbReference type="InterPro" id="IPR006132">
    <property type="entry name" value="Asp/Orn_carbamoyltranf_P-bd"/>
</dbReference>
<dbReference type="InterPro" id="IPR002292">
    <property type="entry name" value="Orn/put_carbamltrans"/>
</dbReference>
<feature type="binding site" evidence="5">
    <location>
        <position position="75"/>
    </location>
    <ligand>
        <name>carbamoyl phosphate</name>
        <dbReference type="ChEBI" id="CHEBI:58228"/>
    </ligand>
</feature>
<evidence type="ECO:0000313" key="8">
    <source>
        <dbReference type="EMBL" id="TQS83005.1"/>
    </source>
</evidence>
<feature type="binding site" evidence="5">
    <location>
        <begin position="261"/>
        <end position="262"/>
    </location>
    <ligand>
        <name>carbamoyl phosphate</name>
        <dbReference type="ChEBI" id="CHEBI:58228"/>
    </ligand>
</feature>
<feature type="binding site" evidence="5">
    <location>
        <begin position="225"/>
        <end position="226"/>
    </location>
    <ligand>
        <name>L-ornithine</name>
        <dbReference type="ChEBI" id="CHEBI:46911"/>
    </ligand>
</feature>
<comment type="caution">
    <text evidence="8">The sequence shown here is derived from an EMBL/GenBank/DDBJ whole genome shotgun (WGS) entry which is preliminary data.</text>
</comment>
<comment type="subcellular location">
    <subcellularLocation>
        <location evidence="5">Cytoplasm</location>
    </subcellularLocation>
</comment>
<dbReference type="GO" id="GO:0016597">
    <property type="term" value="F:amino acid binding"/>
    <property type="evidence" value="ECO:0007669"/>
    <property type="project" value="InterPro"/>
</dbReference>
<dbReference type="RefSeq" id="WP_020449413.1">
    <property type="nucleotide sequence ID" value="NZ_CAYAXV010000005.1"/>
</dbReference>
<dbReference type="OMA" id="DGNNVCN"/>
<feature type="binding site" evidence="5">
    <location>
        <begin position="126"/>
        <end position="129"/>
    </location>
    <ligand>
        <name>carbamoyl phosphate</name>
        <dbReference type="ChEBI" id="CHEBI:58228"/>
    </ligand>
</feature>
<proteinExistence type="inferred from homology"/>
<feature type="domain" description="Aspartate/ornithine carbamoyltransferase carbamoyl-P binding" evidence="7">
    <location>
        <begin position="3"/>
        <end position="139"/>
    </location>
</feature>
<dbReference type="InterPro" id="IPR006131">
    <property type="entry name" value="Asp_carbamoyltransf_Asp/Orn-bd"/>
</dbReference>
<dbReference type="AlphaFoldDB" id="A0A8J8PE04"/>
<dbReference type="EMBL" id="LVVT01000014">
    <property type="protein sequence ID" value="TQS83005.1"/>
    <property type="molecule type" value="Genomic_DNA"/>
</dbReference>
<dbReference type="Pfam" id="PF00185">
    <property type="entry name" value="OTCace"/>
    <property type="match status" value="1"/>
</dbReference>
<keyword evidence="5" id="KW-0963">Cytoplasm</keyword>
<feature type="binding site" evidence="5">
    <location>
        <begin position="48"/>
        <end position="51"/>
    </location>
    <ligand>
        <name>carbamoyl phosphate</name>
        <dbReference type="ChEBI" id="CHEBI:58228"/>
    </ligand>
</feature>
<dbReference type="GO" id="GO:0005737">
    <property type="term" value="C:cytoplasm"/>
    <property type="evidence" value="ECO:0007669"/>
    <property type="project" value="UniProtKB-SubCell"/>
</dbReference>
<dbReference type="GO" id="GO:0004585">
    <property type="term" value="F:ornithine carbamoyltransferase activity"/>
    <property type="evidence" value="ECO:0007669"/>
    <property type="project" value="UniProtKB-UniRule"/>
</dbReference>
<evidence type="ECO:0000313" key="9">
    <source>
        <dbReference type="Proteomes" id="UP000752814"/>
    </source>
</evidence>
<dbReference type="PANTHER" id="PTHR45753">
    <property type="entry name" value="ORNITHINE CARBAMOYLTRANSFERASE, MITOCHONDRIAL"/>
    <property type="match status" value="1"/>
</dbReference>
<gene>
    <name evidence="8" type="ORF">A3207_03430</name>
</gene>
<dbReference type="PROSITE" id="PS00097">
    <property type="entry name" value="CARBAMOYLTRANSFERASE"/>
    <property type="match status" value="1"/>
</dbReference>
<dbReference type="HAMAP" id="MF_01109">
    <property type="entry name" value="OTCase"/>
    <property type="match status" value="1"/>
</dbReference>
<dbReference type="InterPro" id="IPR006130">
    <property type="entry name" value="Asp/Orn_carbamoylTrfase"/>
</dbReference>
<dbReference type="GO" id="GO:0042450">
    <property type="term" value="P:L-arginine biosynthetic process via ornithine"/>
    <property type="evidence" value="ECO:0007669"/>
    <property type="project" value="UniProtKB-UniRule"/>
</dbReference>
<dbReference type="PANTHER" id="PTHR45753:SF3">
    <property type="entry name" value="ORNITHINE TRANSCARBAMYLASE, MITOCHONDRIAL"/>
    <property type="match status" value="1"/>
</dbReference>
<dbReference type="Pfam" id="PF02729">
    <property type="entry name" value="OTCace_N"/>
    <property type="match status" value="1"/>
</dbReference>
<dbReference type="FunFam" id="3.40.50.1370:FF:000008">
    <property type="entry name" value="Ornithine carbamoyltransferase"/>
    <property type="match status" value="1"/>
</dbReference>
<evidence type="ECO:0000256" key="1">
    <source>
        <dbReference type="ARBA" id="ARBA00007805"/>
    </source>
</evidence>
<feature type="binding site" evidence="5">
    <location>
        <position position="157"/>
    </location>
    <ligand>
        <name>L-ornithine</name>
        <dbReference type="ChEBI" id="CHEBI:46911"/>
    </ligand>
</feature>
<evidence type="ECO:0000259" key="6">
    <source>
        <dbReference type="Pfam" id="PF00185"/>
    </source>
</evidence>
<dbReference type="EC" id="2.1.3.3" evidence="2 5"/>
<dbReference type="PRINTS" id="PR00100">
    <property type="entry name" value="AOTCASE"/>
</dbReference>
<feature type="binding site" evidence="5">
    <location>
        <position position="221"/>
    </location>
    <ligand>
        <name>L-ornithine</name>
        <dbReference type="ChEBI" id="CHEBI:46911"/>
    </ligand>
</feature>
<comment type="catalytic activity">
    <reaction evidence="4 5">
        <text>carbamoyl phosphate + L-ornithine = L-citrulline + phosphate + H(+)</text>
        <dbReference type="Rhea" id="RHEA:19513"/>
        <dbReference type="ChEBI" id="CHEBI:15378"/>
        <dbReference type="ChEBI" id="CHEBI:43474"/>
        <dbReference type="ChEBI" id="CHEBI:46911"/>
        <dbReference type="ChEBI" id="CHEBI:57743"/>
        <dbReference type="ChEBI" id="CHEBI:58228"/>
        <dbReference type="EC" id="2.1.3.3"/>
    </reaction>
</comment>
<sequence>MKRDIISVFDMKDDIQDILSLAAKLKSGEKYTPVLQGKTLALIFEKSSTRTRTSFEVGIYQLGGHSVHLNQHESQMGRGETIEDTAKVLSRFADCIAYRAFNHSDVCTLAENASIPVINALDDLEHPCQIIADLLTITEKKHKLKGLKLSYIGDGNNVCNSLMIGCALTGINFVAGCPEGYMPDQDIVEESAKIASANGCSLTITTDPVEAATDADVIYTDAWVSMGQEDQAKEKEKLFAPYQINAALMSHAKKDCIFMHCLPAHRGLEVTEDVIDGSQSVVFDEAENRLHAQKAIMLTIIPH</sequence>
<accession>A0A8J8PE04</accession>
<dbReference type="Gene3D" id="3.40.50.1370">
    <property type="entry name" value="Aspartate/ornithine carbamoyltransferase"/>
    <property type="match status" value="2"/>
</dbReference>
<dbReference type="GO" id="GO:0019240">
    <property type="term" value="P:citrulline biosynthetic process"/>
    <property type="evidence" value="ECO:0007669"/>
    <property type="project" value="TreeGrafter"/>
</dbReference>
<feature type="binding site" evidence="5">
    <location>
        <position position="99"/>
    </location>
    <ligand>
        <name>carbamoyl phosphate</name>
        <dbReference type="ChEBI" id="CHEBI:58228"/>
    </ligand>
</feature>
<evidence type="ECO:0000256" key="4">
    <source>
        <dbReference type="ARBA" id="ARBA00048772"/>
    </source>
</evidence>
<dbReference type="SUPFAM" id="SSF53671">
    <property type="entry name" value="Aspartate/ornithine carbamoyltransferase"/>
    <property type="match status" value="1"/>
</dbReference>
<dbReference type="GeneID" id="41323954"/>
<evidence type="ECO:0000256" key="3">
    <source>
        <dbReference type="ARBA" id="ARBA00022679"/>
    </source>
</evidence>
<dbReference type="InterPro" id="IPR024904">
    <property type="entry name" value="OTCase_ArgI"/>
</dbReference>
<comment type="similarity">
    <text evidence="1 5">Belongs to the aspartate/ornithine carbamoyltransferase superfamily. OTCase family.</text>
</comment>
<feature type="domain" description="Aspartate/ornithine carbamoyltransferase Asp/Orn-binding" evidence="6">
    <location>
        <begin position="145"/>
        <end position="299"/>
    </location>
</feature>
<name>A0A8J8PE04_9ARCH</name>
<dbReference type="Proteomes" id="UP000752814">
    <property type="component" value="Unassembled WGS sequence"/>
</dbReference>
<dbReference type="NCBIfam" id="TIGR00658">
    <property type="entry name" value="orni_carb_tr"/>
    <property type="match status" value="1"/>
</dbReference>
<evidence type="ECO:0000259" key="7">
    <source>
        <dbReference type="Pfam" id="PF02729"/>
    </source>
</evidence>
<dbReference type="InterPro" id="IPR036901">
    <property type="entry name" value="Asp/Orn_carbamoylTrfase_sf"/>
</dbReference>
<organism evidence="8 9">
    <name type="scientific">Candidatus Methanomassiliicoccus intestinalis</name>
    <dbReference type="NCBI Taxonomy" id="1406512"/>
    <lineage>
        <taxon>Archaea</taxon>
        <taxon>Methanobacteriati</taxon>
        <taxon>Thermoplasmatota</taxon>
        <taxon>Thermoplasmata</taxon>
        <taxon>Methanomassiliicoccales</taxon>
        <taxon>Methanomassiliicoccaceae</taxon>
        <taxon>Methanomassiliicoccus</taxon>
    </lineage>
</organism>
<evidence type="ECO:0000256" key="2">
    <source>
        <dbReference type="ARBA" id="ARBA00013007"/>
    </source>
</evidence>
<protein>
    <recommendedName>
        <fullName evidence="2 5">Ornithine carbamoyltransferase</fullName>
        <shortName evidence="5">OTCase</shortName>
        <ecNumber evidence="2 5">2.1.3.3</ecNumber>
    </recommendedName>
</protein>
<reference evidence="8" key="1">
    <citation type="submission" date="2016-03" db="EMBL/GenBank/DDBJ databases">
        <authorList>
            <person name="Borrel G."/>
            <person name="Mccann A."/>
            <person name="O'Toole P.W."/>
        </authorList>
    </citation>
    <scope>NUCLEOTIDE SEQUENCE</scope>
    <source>
        <strain evidence="8">183</strain>
    </source>
</reference>
<keyword evidence="3 5" id="KW-0808">Transferase</keyword>